<evidence type="ECO:0000313" key="1">
    <source>
        <dbReference type="EMBL" id="KAK1361025.1"/>
    </source>
</evidence>
<name>A0AAD8H4S7_9APIA</name>
<protein>
    <submittedName>
        <fullName evidence="1">Uncharacterized protein</fullName>
    </submittedName>
</protein>
<dbReference type="AlphaFoldDB" id="A0AAD8H4S7"/>
<reference evidence="1" key="1">
    <citation type="submission" date="2023-02" db="EMBL/GenBank/DDBJ databases">
        <title>Genome of toxic invasive species Heracleum sosnowskyi carries increased number of genes despite the absence of recent whole-genome duplications.</title>
        <authorList>
            <person name="Schelkunov M."/>
            <person name="Shtratnikova V."/>
            <person name="Makarenko M."/>
            <person name="Klepikova A."/>
            <person name="Omelchenko D."/>
            <person name="Novikova G."/>
            <person name="Obukhova E."/>
            <person name="Bogdanov V."/>
            <person name="Penin A."/>
            <person name="Logacheva M."/>
        </authorList>
    </citation>
    <scope>NUCLEOTIDE SEQUENCE</scope>
    <source>
        <strain evidence="1">Hsosn_3</strain>
        <tissue evidence="1">Leaf</tissue>
    </source>
</reference>
<dbReference type="Pfam" id="PF05097">
    <property type="entry name" value="DUF688"/>
    <property type="match status" value="1"/>
</dbReference>
<dbReference type="InterPro" id="IPR007789">
    <property type="entry name" value="DUF688"/>
</dbReference>
<reference evidence="1" key="2">
    <citation type="submission" date="2023-05" db="EMBL/GenBank/DDBJ databases">
        <authorList>
            <person name="Schelkunov M.I."/>
        </authorList>
    </citation>
    <scope>NUCLEOTIDE SEQUENCE</scope>
    <source>
        <strain evidence="1">Hsosn_3</strain>
        <tissue evidence="1">Leaf</tissue>
    </source>
</reference>
<dbReference type="PANTHER" id="PTHR37767">
    <property type="entry name" value="HYDROXYPROLINE-RICH GLYCOPROTEIN FAMILY PROTEIN"/>
    <property type="match status" value="1"/>
</dbReference>
<gene>
    <name evidence="1" type="ORF">POM88_045499</name>
</gene>
<proteinExistence type="predicted"/>
<keyword evidence="2" id="KW-1185">Reference proteome</keyword>
<accession>A0AAD8H4S7</accession>
<evidence type="ECO:0000313" key="2">
    <source>
        <dbReference type="Proteomes" id="UP001237642"/>
    </source>
</evidence>
<sequence length="324" mass="36114">MVANQYLSQSSNRQRIKQPASVPFIWEVRPGFPKKDWKHIPSITPVNPISLPPVKLISSNPFHWEEMPGKPLHCFPHEMPEASPLLLLPPAPNLVESESPTPTVYSQYIWDNADDDGCDGDDEKDEMINSYLDAWGFEKDAESISSAPSLLANRLIPSSVISNAVPVEENGLMGRNNLQIQQATCSPIYESDSSTSSYATGNTSLGDAPILERLFPLLLRKSSFLEELGCENGSTSPQTPTVPGLDPQLVSDNNLVVKRPLTLGEQILISRRRSYHRKAILMRDQNHSLEFMKQSVLGCCMVGSVNKMKRLQGKWKKHLQLKPS</sequence>
<organism evidence="1 2">
    <name type="scientific">Heracleum sosnowskyi</name>
    <dbReference type="NCBI Taxonomy" id="360622"/>
    <lineage>
        <taxon>Eukaryota</taxon>
        <taxon>Viridiplantae</taxon>
        <taxon>Streptophyta</taxon>
        <taxon>Embryophyta</taxon>
        <taxon>Tracheophyta</taxon>
        <taxon>Spermatophyta</taxon>
        <taxon>Magnoliopsida</taxon>
        <taxon>eudicotyledons</taxon>
        <taxon>Gunneridae</taxon>
        <taxon>Pentapetalae</taxon>
        <taxon>asterids</taxon>
        <taxon>campanulids</taxon>
        <taxon>Apiales</taxon>
        <taxon>Apiaceae</taxon>
        <taxon>Apioideae</taxon>
        <taxon>apioid superclade</taxon>
        <taxon>Tordylieae</taxon>
        <taxon>Tordyliinae</taxon>
        <taxon>Heracleum</taxon>
    </lineage>
</organism>
<comment type="caution">
    <text evidence="1">The sequence shown here is derived from an EMBL/GenBank/DDBJ whole genome shotgun (WGS) entry which is preliminary data.</text>
</comment>
<dbReference type="Proteomes" id="UP001237642">
    <property type="component" value="Unassembled WGS sequence"/>
</dbReference>
<dbReference type="PANTHER" id="PTHR37767:SF1">
    <property type="entry name" value="HYDROXYPROLINE-RICH GLYCOPROTEIN FAMILY PROTEIN"/>
    <property type="match status" value="1"/>
</dbReference>
<dbReference type="EMBL" id="JAUIZM010000010">
    <property type="protein sequence ID" value="KAK1361025.1"/>
    <property type="molecule type" value="Genomic_DNA"/>
</dbReference>